<evidence type="ECO:0000256" key="3">
    <source>
        <dbReference type="ARBA" id="ARBA00018141"/>
    </source>
</evidence>
<feature type="active site" description="Charge relay system" evidence="9">
    <location>
        <position position="114"/>
    </location>
</feature>
<keyword evidence="12" id="KW-1185">Reference proteome</keyword>
<feature type="active site" description="Charge relay system" evidence="9">
    <location>
        <position position="71"/>
    </location>
</feature>
<comment type="catalytic activity">
    <reaction evidence="7 8">
        <text>7,8-dihydroneopterin 3'-triphosphate + H2O = 6-carboxy-5,6,7,8-tetrahydropterin + triphosphate + acetaldehyde + 2 H(+)</text>
        <dbReference type="Rhea" id="RHEA:27966"/>
        <dbReference type="ChEBI" id="CHEBI:15343"/>
        <dbReference type="ChEBI" id="CHEBI:15377"/>
        <dbReference type="ChEBI" id="CHEBI:15378"/>
        <dbReference type="ChEBI" id="CHEBI:18036"/>
        <dbReference type="ChEBI" id="CHEBI:58462"/>
        <dbReference type="ChEBI" id="CHEBI:61032"/>
        <dbReference type="EC" id="4.1.2.50"/>
    </reaction>
</comment>
<dbReference type="RefSeq" id="WP_113982669.1">
    <property type="nucleotide sequence ID" value="NZ_QMEY01000009.1"/>
</dbReference>
<evidence type="ECO:0000256" key="8">
    <source>
        <dbReference type="PIRNR" id="PIRNR006113"/>
    </source>
</evidence>
<feature type="binding site" evidence="10">
    <location>
        <position position="33"/>
    </location>
    <ligand>
        <name>Zn(2+)</name>
        <dbReference type="ChEBI" id="CHEBI:29105"/>
    </ligand>
</feature>
<comment type="cofactor">
    <cofactor evidence="8 10">
        <name>Zn(2+)</name>
        <dbReference type="ChEBI" id="CHEBI:29105"/>
    </cofactor>
    <text evidence="8 10">Binds 1 zinc ion per subunit.</text>
</comment>
<dbReference type="GO" id="GO:0046872">
    <property type="term" value="F:metal ion binding"/>
    <property type="evidence" value="ECO:0007669"/>
    <property type="project" value="UniProtKB-KW"/>
</dbReference>
<comment type="pathway">
    <text evidence="1 8">Purine metabolism; 7-cyano-7-deazaguanine biosynthesis.</text>
</comment>
<evidence type="ECO:0000256" key="7">
    <source>
        <dbReference type="ARBA" id="ARBA00048807"/>
    </source>
</evidence>
<dbReference type="UniPathway" id="UPA00391"/>
<dbReference type="AlphaFoldDB" id="A0A366LXI6"/>
<evidence type="ECO:0000256" key="5">
    <source>
        <dbReference type="ARBA" id="ARBA00022833"/>
    </source>
</evidence>
<dbReference type="GO" id="GO:0008616">
    <property type="term" value="P:tRNA queuosine(34) biosynthetic process"/>
    <property type="evidence" value="ECO:0007669"/>
    <property type="project" value="UniProtKB-KW"/>
</dbReference>
<comment type="caution">
    <text evidence="11">The sequence shown here is derived from an EMBL/GenBank/DDBJ whole genome shotgun (WGS) entry which is preliminary data.</text>
</comment>
<evidence type="ECO:0000256" key="10">
    <source>
        <dbReference type="PIRSR" id="PIRSR006113-2"/>
    </source>
</evidence>
<accession>A0A366LXI6</accession>
<dbReference type="InterPro" id="IPR038418">
    <property type="entry name" value="6-PTP_synth/QueD_sf"/>
</dbReference>
<evidence type="ECO:0000256" key="9">
    <source>
        <dbReference type="PIRSR" id="PIRSR006113-1"/>
    </source>
</evidence>
<sequence length="126" mass="13965">MGTFEIAKRFRFEAAHRIGGLPKGHPCGRVHGHSYQVEVRLAAERLTAPGFVTDFGELAPLGKYLQATFDHQLLNDVLDVEPTSENLAVHLACWFLDNLQPGLPGRLVAVRVAETATSWAEYRVEP</sequence>
<dbReference type="GO" id="GO:0070497">
    <property type="term" value="F:6-carboxytetrahydropterin synthase activity"/>
    <property type="evidence" value="ECO:0007669"/>
    <property type="project" value="UniProtKB-EC"/>
</dbReference>
<evidence type="ECO:0000256" key="4">
    <source>
        <dbReference type="ARBA" id="ARBA00022723"/>
    </source>
</evidence>
<keyword evidence="6 8" id="KW-0456">Lyase</keyword>
<organism evidence="11 12">
    <name type="scientific">Spongiactinospora rosea</name>
    <dbReference type="NCBI Taxonomy" id="2248750"/>
    <lineage>
        <taxon>Bacteria</taxon>
        <taxon>Bacillati</taxon>
        <taxon>Actinomycetota</taxon>
        <taxon>Actinomycetes</taxon>
        <taxon>Streptosporangiales</taxon>
        <taxon>Streptosporangiaceae</taxon>
        <taxon>Spongiactinospora</taxon>
    </lineage>
</organism>
<evidence type="ECO:0000256" key="1">
    <source>
        <dbReference type="ARBA" id="ARBA00005061"/>
    </source>
</evidence>
<reference evidence="11 12" key="1">
    <citation type="submission" date="2018-06" db="EMBL/GenBank/DDBJ databases">
        <title>Sphaerisporangium craniellae sp. nov., isolated from a marine sponge in the South China Sea.</title>
        <authorList>
            <person name="Li L."/>
        </authorList>
    </citation>
    <scope>NUCLEOTIDE SEQUENCE [LARGE SCALE GENOMIC DNA]</scope>
    <source>
        <strain evidence="11 12">LHW63015</strain>
    </source>
</reference>
<keyword evidence="8" id="KW-0671">Queuosine biosynthesis</keyword>
<dbReference type="EMBL" id="QMEY01000009">
    <property type="protein sequence ID" value="RBQ18069.1"/>
    <property type="molecule type" value="Genomic_DNA"/>
</dbReference>
<feature type="binding site" evidence="10">
    <location>
        <position position="16"/>
    </location>
    <ligand>
        <name>Zn(2+)</name>
        <dbReference type="ChEBI" id="CHEBI:29105"/>
    </ligand>
</feature>
<gene>
    <name evidence="11" type="ORF">DP939_22155</name>
</gene>
<name>A0A366LXI6_9ACTN</name>
<protein>
    <recommendedName>
        <fullName evidence="3 8">6-carboxy-5,6,7,8-tetrahydropterin synthase</fullName>
        <ecNumber evidence="8">4.-.-.-</ecNumber>
    </recommendedName>
</protein>
<evidence type="ECO:0000256" key="2">
    <source>
        <dbReference type="ARBA" id="ARBA00008900"/>
    </source>
</evidence>
<evidence type="ECO:0000313" key="11">
    <source>
        <dbReference type="EMBL" id="RBQ18069.1"/>
    </source>
</evidence>
<dbReference type="InterPro" id="IPR007115">
    <property type="entry name" value="6-PTP_synth/QueD"/>
</dbReference>
<dbReference type="Pfam" id="PF01242">
    <property type="entry name" value="PTPS"/>
    <property type="match status" value="1"/>
</dbReference>
<evidence type="ECO:0000256" key="6">
    <source>
        <dbReference type="ARBA" id="ARBA00023239"/>
    </source>
</evidence>
<dbReference type="PANTHER" id="PTHR12589:SF7">
    <property type="entry name" value="6-PYRUVOYL TETRAHYDROBIOPTERIN SYNTHASE"/>
    <property type="match status" value="1"/>
</dbReference>
<dbReference type="PANTHER" id="PTHR12589">
    <property type="entry name" value="PYRUVOYL TETRAHYDROBIOPTERIN SYNTHASE"/>
    <property type="match status" value="1"/>
</dbReference>
<feature type="active site" description="Proton acceptor" evidence="9">
    <location>
        <position position="27"/>
    </location>
</feature>
<dbReference type="Gene3D" id="3.30.479.10">
    <property type="entry name" value="6-pyruvoyl tetrahydropterin synthase/QueD"/>
    <property type="match status" value="1"/>
</dbReference>
<dbReference type="OrthoDB" id="9804698at2"/>
<dbReference type="SUPFAM" id="SSF55620">
    <property type="entry name" value="Tetrahydrobiopterin biosynthesis enzymes-like"/>
    <property type="match status" value="1"/>
</dbReference>
<proteinExistence type="inferred from homology"/>
<dbReference type="Proteomes" id="UP000253303">
    <property type="component" value="Unassembled WGS sequence"/>
</dbReference>
<comment type="similarity">
    <text evidence="2 8">Belongs to the PTPS family. QueD subfamily.</text>
</comment>
<feature type="binding site" evidence="10">
    <location>
        <position position="31"/>
    </location>
    <ligand>
        <name>Zn(2+)</name>
        <dbReference type="ChEBI" id="CHEBI:29105"/>
    </ligand>
</feature>
<evidence type="ECO:0000313" key="12">
    <source>
        <dbReference type="Proteomes" id="UP000253303"/>
    </source>
</evidence>
<keyword evidence="5 8" id="KW-0862">Zinc</keyword>
<keyword evidence="4 8" id="KW-0479">Metal-binding</keyword>
<dbReference type="EC" id="4.-.-.-" evidence="8"/>
<dbReference type="PIRSF" id="PIRSF006113">
    <property type="entry name" value="PTP_synth"/>
    <property type="match status" value="1"/>
</dbReference>